<proteinExistence type="predicted"/>
<organism evidence="1 2">
    <name type="scientific">Shewanella sedimentimangrovi</name>
    <dbReference type="NCBI Taxonomy" id="2814293"/>
    <lineage>
        <taxon>Bacteria</taxon>
        <taxon>Pseudomonadati</taxon>
        <taxon>Pseudomonadota</taxon>
        <taxon>Gammaproteobacteria</taxon>
        <taxon>Alteromonadales</taxon>
        <taxon>Shewanellaceae</taxon>
        <taxon>Shewanella</taxon>
    </lineage>
</organism>
<keyword evidence="2" id="KW-1185">Reference proteome</keyword>
<reference evidence="1 2" key="1">
    <citation type="submission" date="2021-03" db="EMBL/GenBank/DDBJ databases">
        <title>Novel species identification of genus Shewanella.</title>
        <authorList>
            <person name="Liu G."/>
            <person name="Zhang Q."/>
        </authorList>
    </citation>
    <scope>NUCLEOTIDE SEQUENCE [LARGE SCALE GENOMIC DNA]</scope>
    <source>
        <strain evidence="1 2">FJAT-52962</strain>
    </source>
</reference>
<evidence type="ECO:0000313" key="1">
    <source>
        <dbReference type="EMBL" id="QSX37782.1"/>
    </source>
</evidence>
<gene>
    <name evidence="1" type="ORF">JYB85_02765</name>
</gene>
<dbReference type="Proteomes" id="UP000663207">
    <property type="component" value="Chromosome"/>
</dbReference>
<name>A0ABX7R1U7_9GAMM</name>
<evidence type="ECO:0000313" key="2">
    <source>
        <dbReference type="Proteomes" id="UP000663207"/>
    </source>
</evidence>
<accession>A0ABX7R1U7</accession>
<dbReference type="EMBL" id="CP071502">
    <property type="protein sequence ID" value="QSX37782.1"/>
    <property type="molecule type" value="Genomic_DNA"/>
</dbReference>
<protein>
    <submittedName>
        <fullName evidence="1">Cytoplasmic protein</fullName>
    </submittedName>
</protein>
<dbReference type="RefSeq" id="WP_207380957.1">
    <property type="nucleotide sequence ID" value="NZ_CP071502.1"/>
</dbReference>
<sequence>MAITVNSANISPNLANGSIGVKVAQLAKGQQEAEGQIAVDLINAASAPAKSAPVGNTGHNIDTTA</sequence>